<dbReference type="AlphaFoldDB" id="W4JZL0"/>
<dbReference type="eggNOG" id="ENOG502RCUY">
    <property type="taxonomic scope" value="Eukaryota"/>
</dbReference>
<dbReference type="EMBL" id="KI925461">
    <property type="protein sequence ID" value="ETW79018.1"/>
    <property type="molecule type" value="Genomic_DNA"/>
</dbReference>
<organism evidence="2 3">
    <name type="scientific">Heterobasidion irregulare (strain TC 32-1)</name>
    <dbReference type="NCBI Taxonomy" id="747525"/>
    <lineage>
        <taxon>Eukaryota</taxon>
        <taxon>Fungi</taxon>
        <taxon>Dikarya</taxon>
        <taxon>Basidiomycota</taxon>
        <taxon>Agaricomycotina</taxon>
        <taxon>Agaricomycetes</taxon>
        <taxon>Russulales</taxon>
        <taxon>Bondarzewiaceae</taxon>
        <taxon>Heterobasidion</taxon>
        <taxon>Heterobasidion annosum species complex</taxon>
    </lineage>
</organism>
<proteinExistence type="predicted"/>
<accession>W4JZL0</accession>
<protein>
    <submittedName>
        <fullName evidence="2">Uncharacterized protein</fullName>
    </submittedName>
</protein>
<feature type="region of interest" description="Disordered" evidence="1">
    <location>
        <begin position="1"/>
        <end position="32"/>
    </location>
</feature>
<evidence type="ECO:0000313" key="2">
    <source>
        <dbReference type="EMBL" id="ETW79018.1"/>
    </source>
</evidence>
<dbReference type="KEGG" id="hir:HETIRDRAFT_428730"/>
<dbReference type="RefSeq" id="XP_009549295.1">
    <property type="nucleotide sequence ID" value="XM_009551000.1"/>
</dbReference>
<feature type="region of interest" description="Disordered" evidence="1">
    <location>
        <begin position="418"/>
        <end position="452"/>
    </location>
</feature>
<name>W4JZL0_HETIT</name>
<evidence type="ECO:0000256" key="1">
    <source>
        <dbReference type="SAM" id="MobiDB-lite"/>
    </source>
</evidence>
<sequence length="530" mass="58219">MAGQSSGSHPPRHLVDLFVPQQQPAPDPEDIRPASDAWLRNPAWTDGGTDPVQRYFSEAEMQATIRAHWPRVMALHEDDRLKALENGCAIPQLPKVIADLLRPHPPHRAQTPVFAINAHAAIRHENANDAARAAAPSDIFTINVVLHKAVLEKVATRSGQKLVEKVKPFSENIRSEFTGAWSRHDFFHKIVYKAHGIVGQYGIGDPCGPCAKAWHTGFSKSTSFNIASNEGFVAFQDSVLNKRGVCNIYVDIEASELQGFRINPNDVENPLHAALDSPDIELTDGTLVPHVAIYSAKDQANGAIILELQKRWEGCPQHKDENGKAAVCYRFGNVHVPLNMRRLSLWSDAIHADKATKEQPPDLPEFGGLPEPKPRGRTGPHPAIETTPSVPAASSDLTSITPLLMTVIVKQAMDMISASGSHRQHSASPSRRRRSASPRSSPPPSSPIPSNDSELHEFLLALLAKKGIDFTSFEEALAAEEYSPGILAAVPVQELCELTRSPKGRVMKMQQFSISWSAKIEKRVGRRHHT</sequence>
<dbReference type="OrthoDB" id="3261928at2759"/>
<evidence type="ECO:0000313" key="3">
    <source>
        <dbReference type="Proteomes" id="UP000030671"/>
    </source>
</evidence>
<gene>
    <name evidence="2" type="ORF">HETIRDRAFT_428730</name>
</gene>
<dbReference type="InParanoid" id="W4JZL0"/>
<dbReference type="GeneID" id="20674300"/>
<feature type="region of interest" description="Disordered" evidence="1">
    <location>
        <begin position="355"/>
        <end position="395"/>
    </location>
</feature>
<feature type="compositionally biased region" description="Basic residues" evidence="1">
    <location>
        <begin position="422"/>
        <end position="436"/>
    </location>
</feature>
<reference evidence="2 3" key="1">
    <citation type="journal article" date="2012" name="New Phytol.">
        <title>Insight into trade-off between wood decay and parasitism from the genome of a fungal forest pathogen.</title>
        <authorList>
            <person name="Olson A."/>
            <person name="Aerts A."/>
            <person name="Asiegbu F."/>
            <person name="Belbahri L."/>
            <person name="Bouzid O."/>
            <person name="Broberg A."/>
            <person name="Canback B."/>
            <person name="Coutinho P.M."/>
            <person name="Cullen D."/>
            <person name="Dalman K."/>
            <person name="Deflorio G."/>
            <person name="van Diepen L.T."/>
            <person name="Dunand C."/>
            <person name="Duplessis S."/>
            <person name="Durling M."/>
            <person name="Gonthier P."/>
            <person name="Grimwood J."/>
            <person name="Fossdal C.G."/>
            <person name="Hansson D."/>
            <person name="Henrissat B."/>
            <person name="Hietala A."/>
            <person name="Himmelstrand K."/>
            <person name="Hoffmeister D."/>
            <person name="Hogberg N."/>
            <person name="James T.Y."/>
            <person name="Karlsson M."/>
            <person name="Kohler A."/>
            <person name="Kues U."/>
            <person name="Lee Y.H."/>
            <person name="Lin Y.C."/>
            <person name="Lind M."/>
            <person name="Lindquist E."/>
            <person name="Lombard V."/>
            <person name="Lucas S."/>
            <person name="Lunden K."/>
            <person name="Morin E."/>
            <person name="Murat C."/>
            <person name="Park J."/>
            <person name="Raffaello T."/>
            <person name="Rouze P."/>
            <person name="Salamov A."/>
            <person name="Schmutz J."/>
            <person name="Solheim H."/>
            <person name="Stahlberg J."/>
            <person name="Velez H."/>
            <person name="de Vries R.P."/>
            <person name="Wiebenga A."/>
            <person name="Woodward S."/>
            <person name="Yakovlev I."/>
            <person name="Garbelotto M."/>
            <person name="Martin F."/>
            <person name="Grigoriev I.V."/>
            <person name="Stenlid J."/>
        </authorList>
    </citation>
    <scope>NUCLEOTIDE SEQUENCE [LARGE SCALE GENOMIC DNA]</scope>
    <source>
        <strain evidence="2 3">TC 32-1</strain>
    </source>
</reference>
<dbReference type="Proteomes" id="UP000030671">
    <property type="component" value="Unassembled WGS sequence"/>
</dbReference>
<dbReference type="HOGENOM" id="CLU_042422_0_0_1"/>
<keyword evidence="3" id="KW-1185">Reference proteome</keyword>